<name>X1SEP2_9ZZZZ</name>
<evidence type="ECO:0000313" key="7">
    <source>
        <dbReference type="EMBL" id="GAI91452.1"/>
    </source>
</evidence>
<evidence type="ECO:0000256" key="3">
    <source>
        <dbReference type="ARBA" id="ARBA00022989"/>
    </source>
</evidence>
<dbReference type="PANTHER" id="PTHR21016">
    <property type="entry name" value="BETA-AMYLOID BINDING PROTEIN-RELATED"/>
    <property type="match status" value="1"/>
</dbReference>
<evidence type="ECO:0000256" key="4">
    <source>
        <dbReference type="ARBA" id="ARBA00023136"/>
    </source>
</evidence>
<sequence>MFCRNCGKELIGTPEICLGCGAKPLAGNSFCHACGAATNPQAEICLKCGTQLAKVRAADISPKSRLVTTLLCVLPAYFLGIAGIHRFYLGKIGTGIAMLLTLGGLGIWTLIDFIYAVSGNMKDKEGKLIQNWEA</sequence>
<dbReference type="EMBL" id="BARW01023072">
    <property type="protein sequence ID" value="GAI91452.1"/>
    <property type="molecule type" value="Genomic_DNA"/>
</dbReference>
<protein>
    <recommendedName>
        <fullName evidence="6">TM2 domain-containing protein</fullName>
    </recommendedName>
</protein>
<keyword evidence="3 5" id="KW-1133">Transmembrane helix</keyword>
<dbReference type="AlphaFoldDB" id="X1SEP2"/>
<dbReference type="InterPro" id="IPR050932">
    <property type="entry name" value="TM2D1-3-like"/>
</dbReference>
<dbReference type="InterPro" id="IPR007829">
    <property type="entry name" value="TM2"/>
</dbReference>
<dbReference type="Pfam" id="PF05154">
    <property type="entry name" value="TM2"/>
    <property type="match status" value="1"/>
</dbReference>
<evidence type="ECO:0000256" key="5">
    <source>
        <dbReference type="SAM" id="Phobius"/>
    </source>
</evidence>
<dbReference type="GO" id="GO:0016020">
    <property type="term" value="C:membrane"/>
    <property type="evidence" value="ECO:0007669"/>
    <property type="project" value="UniProtKB-SubCell"/>
</dbReference>
<gene>
    <name evidence="7" type="ORF">S12H4_38341</name>
</gene>
<organism evidence="7">
    <name type="scientific">marine sediment metagenome</name>
    <dbReference type="NCBI Taxonomy" id="412755"/>
    <lineage>
        <taxon>unclassified sequences</taxon>
        <taxon>metagenomes</taxon>
        <taxon>ecological metagenomes</taxon>
    </lineage>
</organism>
<dbReference type="PANTHER" id="PTHR21016:SF25">
    <property type="entry name" value="TM2 DOMAIN-CONTAINING PROTEIN DDB_G0277895-RELATED"/>
    <property type="match status" value="1"/>
</dbReference>
<comment type="subcellular location">
    <subcellularLocation>
        <location evidence="1">Membrane</location>
        <topology evidence="1">Multi-pass membrane protein</topology>
    </subcellularLocation>
</comment>
<accession>X1SEP2</accession>
<keyword evidence="2 5" id="KW-0812">Transmembrane</keyword>
<keyword evidence="4 5" id="KW-0472">Membrane</keyword>
<evidence type="ECO:0000256" key="2">
    <source>
        <dbReference type="ARBA" id="ARBA00022692"/>
    </source>
</evidence>
<reference evidence="7" key="1">
    <citation type="journal article" date="2014" name="Front. Microbiol.">
        <title>High frequency of phylogenetically diverse reductive dehalogenase-homologous genes in deep subseafloor sedimentary metagenomes.</title>
        <authorList>
            <person name="Kawai M."/>
            <person name="Futagami T."/>
            <person name="Toyoda A."/>
            <person name="Takaki Y."/>
            <person name="Nishi S."/>
            <person name="Hori S."/>
            <person name="Arai W."/>
            <person name="Tsubouchi T."/>
            <person name="Morono Y."/>
            <person name="Uchiyama I."/>
            <person name="Ito T."/>
            <person name="Fujiyama A."/>
            <person name="Inagaki F."/>
            <person name="Takami H."/>
        </authorList>
    </citation>
    <scope>NUCLEOTIDE SEQUENCE</scope>
    <source>
        <strain evidence="7">Expedition CK06-06</strain>
    </source>
</reference>
<proteinExistence type="predicted"/>
<comment type="caution">
    <text evidence="7">The sequence shown here is derived from an EMBL/GenBank/DDBJ whole genome shotgun (WGS) entry which is preliminary data.</text>
</comment>
<feature type="transmembrane region" description="Helical" evidence="5">
    <location>
        <begin position="66"/>
        <end position="89"/>
    </location>
</feature>
<feature type="transmembrane region" description="Helical" evidence="5">
    <location>
        <begin position="95"/>
        <end position="117"/>
    </location>
</feature>
<evidence type="ECO:0000259" key="6">
    <source>
        <dbReference type="Pfam" id="PF05154"/>
    </source>
</evidence>
<evidence type="ECO:0000256" key="1">
    <source>
        <dbReference type="ARBA" id="ARBA00004141"/>
    </source>
</evidence>
<feature type="domain" description="TM2" evidence="6">
    <location>
        <begin position="62"/>
        <end position="114"/>
    </location>
</feature>